<proteinExistence type="predicted"/>
<dbReference type="EMBL" id="CM055105">
    <property type="protein sequence ID" value="KAJ7530834.1"/>
    <property type="molecule type" value="Genomic_DNA"/>
</dbReference>
<keyword evidence="2" id="KW-1185">Reference proteome</keyword>
<name>A0ACC2BM35_DIPCM</name>
<comment type="caution">
    <text evidence="1">The sequence shown here is derived from an EMBL/GenBank/DDBJ whole genome shotgun (WGS) entry which is preliminary data.</text>
</comment>
<reference evidence="2" key="1">
    <citation type="journal article" date="2024" name="Proc. Natl. Acad. Sci. U.S.A.">
        <title>Extraordinary preservation of gene collinearity over three hundred million years revealed in homosporous lycophytes.</title>
        <authorList>
            <person name="Li C."/>
            <person name="Wickell D."/>
            <person name="Kuo L.Y."/>
            <person name="Chen X."/>
            <person name="Nie B."/>
            <person name="Liao X."/>
            <person name="Peng D."/>
            <person name="Ji J."/>
            <person name="Jenkins J."/>
            <person name="Williams M."/>
            <person name="Shu S."/>
            <person name="Plott C."/>
            <person name="Barry K."/>
            <person name="Rajasekar S."/>
            <person name="Grimwood J."/>
            <person name="Han X."/>
            <person name="Sun S."/>
            <person name="Hou Z."/>
            <person name="He W."/>
            <person name="Dai G."/>
            <person name="Sun C."/>
            <person name="Schmutz J."/>
            <person name="Leebens-Mack J.H."/>
            <person name="Li F.W."/>
            <person name="Wang L."/>
        </authorList>
    </citation>
    <scope>NUCLEOTIDE SEQUENCE [LARGE SCALE GENOMIC DNA]</scope>
    <source>
        <strain evidence="2">cv. PW_Plant_1</strain>
    </source>
</reference>
<organism evidence="1 2">
    <name type="scientific">Diphasiastrum complanatum</name>
    <name type="common">Issler's clubmoss</name>
    <name type="synonym">Lycopodium complanatum</name>
    <dbReference type="NCBI Taxonomy" id="34168"/>
    <lineage>
        <taxon>Eukaryota</taxon>
        <taxon>Viridiplantae</taxon>
        <taxon>Streptophyta</taxon>
        <taxon>Embryophyta</taxon>
        <taxon>Tracheophyta</taxon>
        <taxon>Lycopodiopsida</taxon>
        <taxon>Lycopodiales</taxon>
        <taxon>Lycopodiaceae</taxon>
        <taxon>Lycopodioideae</taxon>
        <taxon>Diphasiastrum</taxon>
    </lineage>
</organism>
<evidence type="ECO:0000313" key="1">
    <source>
        <dbReference type="EMBL" id="KAJ7530834.1"/>
    </source>
</evidence>
<accession>A0ACC2BM35</accession>
<sequence length="514" mass="56217">MGTTNMENLIAAPVGGRFEISPLVRQHSIYSLTLDEFQNTVGESGKQFGSMNMDEFLKNVWTAEENQAMAAAMAGGGNEVACNGLLWQGSLSRQGSLALPRTLSRKTVDEVWKDIIYQGSGCIPINDNGSGAAQQHPRELTLREMTLEDFLLKAGVVREEMLVEKQPTTPYGGGLRGDYGLGVGNTRTGERVEEKLNNQSALGALYANQEGGNAQEKGERDKIGVGATFTLSTANPLSSKTCNNSLQLDHCKPAVIPDWLNSQYGMTSVEAMPPQPHARPQHQQQQQQQQQHQRQQLLQQQQQLLLHQQVAPETGAILEVTQRGCNWTPPEGTTMRDCYGAAEATSTGGLVSGFVGRVAAKSFGTDLGTSFGGRTDASGLALGSVSPCSPLSDEQSHGNGFGMTPIGNCGLDGTLRGRKRGAELTIDKVIERRQRRMIKNRESAARSRARKQAFTVELEAELAQLKEENHKLRKQQEDVVRRKRQLVLELIMDSRARHFSPPTNVLRRTATGPW</sequence>
<gene>
    <name evidence="1" type="ORF">O6H91_14G021200</name>
</gene>
<evidence type="ECO:0000313" key="2">
    <source>
        <dbReference type="Proteomes" id="UP001162992"/>
    </source>
</evidence>
<protein>
    <submittedName>
        <fullName evidence="1">Uncharacterized protein</fullName>
    </submittedName>
</protein>
<dbReference type="Proteomes" id="UP001162992">
    <property type="component" value="Chromosome 14"/>
</dbReference>